<dbReference type="InterPro" id="IPR044993">
    <property type="entry name" value="BXL"/>
</dbReference>
<dbReference type="GO" id="GO:0009044">
    <property type="term" value="F:xylan 1,4-beta-xylosidase activity"/>
    <property type="evidence" value="ECO:0007669"/>
    <property type="project" value="InterPro"/>
</dbReference>
<dbReference type="PANTHER" id="PTHR42721">
    <property type="entry name" value="SUGAR HYDROLASE-RELATED"/>
    <property type="match status" value="1"/>
</dbReference>
<evidence type="ECO:0000259" key="5">
    <source>
        <dbReference type="SMART" id="SM01217"/>
    </source>
</evidence>
<dbReference type="Proteomes" id="UP000092612">
    <property type="component" value="Unassembled WGS sequence"/>
</dbReference>
<name>A0A1B8TV50_9FLAO</name>
<dbReference type="STRING" id="996801.BW723_04135"/>
<dbReference type="PROSITE" id="PS00775">
    <property type="entry name" value="GLYCOSYL_HYDROL_F3"/>
    <property type="match status" value="1"/>
</dbReference>
<dbReference type="SMART" id="SM01217">
    <property type="entry name" value="Fn3_like"/>
    <property type="match status" value="1"/>
</dbReference>
<dbReference type="InterPro" id="IPR019800">
    <property type="entry name" value="Glyco_hydro_3_AS"/>
</dbReference>
<dbReference type="Pfam" id="PF14310">
    <property type="entry name" value="Fn3-like"/>
    <property type="match status" value="1"/>
</dbReference>
<dbReference type="InterPro" id="IPR036962">
    <property type="entry name" value="Glyco_hydro_3_N_sf"/>
</dbReference>
<organism evidence="6 7">
    <name type="scientific">Polaribacter reichenbachii</name>
    <dbReference type="NCBI Taxonomy" id="996801"/>
    <lineage>
        <taxon>Bacteria</taxon>
        <taxon>Pseudomonadati</taxon>
        <taxon>Bacteroidota</taxon>
        <taxon>Flavobacteriia</taxon>
        <taxon>Flavobacteriales</taxon>
        <taxon>Flavobacteriaceae</taxon>
    </lineage>
</organism>
<proteinExistence type="inferred from homology"/>
<sequence>MKIFKKVIYVIFICLSACNAPKNKVDVIVETPKFSTPEIDIKVNELMAKMTLDEKIAQITGTRIRDIMVDGKLSREKMREHIPNGIGHFCQFSSGQALNPEELRDLVREVQDYLITETRLKIPAIFHEEAITGFATQGATTFPQQIGVSCSWNPELVKNNTTSTRKNMRAAGATFALSPMLDLSRTAHWNRHQESYGEDAYLTSRMGVAFVNGLQGDDFKTGVAATVKHFAGYGTKNNDAKTLYEEYLMPHEACIKIAGAKSVMPSYGTYKSLPISVNPSMLDRMLRREIGFDGLVVSDYGAINMVYKKYKQAPDEMTAGAMALNAGVDIELSSPTTYPLLKKAIEKSLVTENEINTSVKRSLIMKAKLGLLDQNPQIGKDGVLEFDPPENRKLAYEAASQSIVLLKNNGILPLKKDVKKIALVGPNAATTQGLLGDYTYQAMRAFWKSKDYDPLNPKLVTLKEGLENAVDKSVEIKHERGCDWSAALEAKIDKNGFGDNRLGKLKLLIVKDLPQPNLENAIKIASESDVIIAAVGENISLNGEGRWRNGIGLPGQQEAFVEKLLDTGKPVVLVLFGGRQQVIDKIEGRCAAIINAWFPGEEGGNAIADILTGKVNPSAKLSVTYPNTQKKEEVNYQNGYDKTNQPLYPFGYGLSYTNYKYSDFEMPSETNVTDARFSVSFDLENTGKVEGTEIVQLYVSPVDENSTMKTIQLKGFQRVPLKAGEKKKVIFKVSPQQLVQYKKDQWIVESGKYEFKIGASSTDIRQKGIIEFKGDNLILEKGRQIFFSENEIL</sequence>
<dbReference type="InterPro" id="IPR001764">
    <property type="entry name" value="Glyco_hydro_3_N"/>
</dbReference>
<dbReference type="Pfam" id="PF00933">
    <property type="entry name" value="Glyco_hydro_3"/>
    <property type="match status" value="1"/>
</dbReference>
<comment type="caution">
    <text evidence="6">The sequence shown here is derived from an EMBL/GenBank/DDBJ whole genome shotgun (WGS) entry which is preliminary data.</text>
</comment>
<dbReference type="PANTHER" id="PTHR42721:SF3">
    <property type="entry name" value="BETA-D-XYLOSIDASE 5-RELATED"/>
    <property type="match status" value="1"/>
</dbReference>
<dbReference type="AlphaFoldDB" id="A0A1B8TV50"/>
<dbReference type="GO" id="GO:0031222">
    <property type="term" value="P:arabinan catabolic process"/>
    <property type="evidence" value="ECO:0007669"/>
    <property type="project" value="TreeGrafter"/>
</dbReference>
<dbReference type="KEGG" id="prn:BW723_04135"/>
<feature type="domain" description="Fibronectin type III-like" evidence="5">
    <location>
        <begin position="693"/>
        <end position="761"/>
    </location>
</feature>
<comment type="similarity">
    <text evidence="1 4">Belongs to the glycosyl hydrolase 3 family.</text>
</comment>
<evidence type="ECO:0000313" key="7">
    <source>
        <dbReference type="Proteomes" id="UP000092612"/>
    </source>
</evidence>
<dbReference type="Pfam" id="PF01915">
    <property type="entry name" value="Glyco_hydro_3_C"/>
    <property type="match status" value="1"/>
</dbReference>
<keyword evidence="4" id="KW-0326">Glycosidase</keyword>
<evidence type="ECO:0000313" key="6">
    <source>
        <dbReference type="EMBL" id="OBY63452.1"/>
    </source>
</evidence>
<accession>A0A1B8TV50</accession>
<dbReference type="InterPro" id="IPR013783">
    <property type="entry name" value="Ig-like_fold"/>
</dbReference>
<dbReference type="OrthoDB" id="9805821at2"/>
<dbReference type="SUPFAM" id="SSF52279">
    <property type="entry name" value="Beta-D-glucan exohydrolase, C-terminal domain"/>
    <property type="match status" value="1"/>
</dbReference>
<dbReference type="InterPro" id="IPR026891">
    <property type="entry name" value="Fn3-like"/>
</dbReference>
<dbReference type="GO" id="GO:0045493">
    <property type="term" value="P:xylan catabolic process"/>
    <property type="evidence" value="ECO:0007669"/>
    <property type="project" value="InterPro"/>
</dbReference>
<dbReference type="InterPro" id="IPR002772">
    <property type="entry name" value="Glyco_hydro_3_C"/>
</dbReference>
<dbReference type="EMBL" id="LSFL01000035">
    <property type="protein sequence ID" value="OBY63452.1"/>
    <property type="molecule type" value="Genomic_DNA"/>
</dbReference>
<keyword evidence="3 4" id="KW-0378">Hydrolase</keyword>
<evidence type="ECO:0000256" key="2">
    <source>
        <dbReference type="ARBA" id="ARBA00022729"/>
    </source>
</evidence>
<dbReference type="GO" id="GO:0046556">
    <property type="term" value="F:alpha-L-arabinofuranosidase activity"/>
    <property type="evidence" value="ECO:0007669"/>
    <property type="project" value="TreeGrafter"/>
</dbReference>
<keyword evidence="2" id="KW-0732">Signal</keyword>
<evidence type="ECO:0000256" key="3">
    <source>
        <dbReference type="ARBA" id="ARBA00022801"/>
    </source>
</evidence>
<dbReference type="Gene3D" id="2.60.40.10">
    <property type="entry name" value="Immunoglobulins"/>
    <property type="match status" value="1"/>
</dbReference>
<dbReference type="RefSeq" id="WP_068361893.1">
    <property type="nucleotide sequence ID" value="NZ_CP019337.1"/>
</dbReference>
<reference evidence="7" key="1">
    <citation type="submission" date="2016-02" db="EMBL/GenBank/DDBJ databases">
        <title>Paenibacillus sp. LPB0068, isolated from Crassostrea gigas.</title>
        <authorList>
            <person name="Shin S.-K."/>
            <person name="Yi H."/>
        </authorList>
    </citation>
    <scope>NUCLEOTIDE SEQUENCE [LARGE SCALE GENOMIC DNA]</scope>
    <source>
        <strain evidence="7">KCTC 23969</strain>
    </source>
</reference>
<dbReference type="SUPFAM" id="SSF51445">
    <property type="entry name" value="(Trans)glycosidases"/>
    <property type="match status" value="1"/>
</dbReference>
<keyword evidence="7" id="KW-1185">Reference proteome</keyword>
<protein>
    <recommendedName>
        <fullName evidence="5">Fibronectin type III-like domain-containing protein</fullName>
    </recommendedName>
</protein>
<evidence type="ECO:0000256" key="4">
    <source>
        <dbReference type="RuleBase" id="RU361161"/>
    </source>
</evidence>
<dbReference type="InterPro" id="IPR036881">
    <property type="entry name" value="Glyco_hydro_3_C_sf"/>
</dbReference>
<dbReference type="InterPro" id="IPR017853">
    <property type="entry name" value="GH"/>
</dbReference>
<dbReference type="PRINTS" id="PR00133">
    <property type="entry name" value="GLHYDRLASE3"/>
</dbReference>
<evidence type="ECO:0000256" key="1">
    <source>
        <dbReference type="ARBA" id="ARBA00005336"/>
    </source>
</evidence>
<dbReference type="Gene3D" id="3.40.50.1700">
    <property type="entry name" value="Glycoside hydrolase family 3 C-terminal domain"/>
    <property type="match status" value="1"/>
</dbReference>
<dbReference type="Gene3D" id="3.20.20.300">
    <property type="entry name" value="Glycoside hydrolase, family 3, N-terminal domain"/>
    <property type="match status" value="1"/>
</dbReference>
<gene>
    <name evidence="6" type="ORF">LPB301_11575</name>
</gene>